<keyword evidence="1" id="KW-0238">DNA-binding</keyword>
<evidence type="ECO:0000313" key="2">
    <source>
        <dbReference type="EMBL" id="SDT34783.1"/>
    </source>
</evidence>
<organism evidence="2 3">
    <name type="scientific">Mucilaginibacter mallensis</name>
    <dbReference type="NCBI Taxonomy" id="652787"/>
    <lineage>
        <taxon>Bacteria</taxon>
        <taxon>Pseudomonadati</taxon>
        <taxon>Bacteroidota</taxon>
        <taxon>Sphingobacteriia</taxon>
        <taxon>Sphingobacteriales</taxon>
        <taxon>Sphingobacteriaceae</taxon>
        <taxon>Mucilaginibacter</taxon>
    </lineage>
</organism>
<dbReference type="SUPFAM" id="SSF51215">
    <property type="entry name" value="Regulatory protein AraC"/>
    <property type="match status" value="1"/>
</dbReference>
<keyword evidence="3" id="KW-1185">Reference proteome</keyword>
<evidence type="ECO:0000256" key="1">
    <source>
        <dbReference type="ARBA" id="ARBA00023125"/>
    </source>
</evidence>
<dbReference type="InterPro" id="IPR037923">
    <property type="entry name" value="HTH-like"/>
</dbReference>
<dbReference type="STRING" id="652787.SAMN05216490_3167"/>
<dbReference type="EMBL" id="LT629740">
    <property type="protein sequence ID" value="SDT34783.1"/>
    <property type="molecule type" value="Genomic_DNA"/>
</dbReference>
<protein>
    <recommendedName>
        <fullName evidence="4">AraC-like ligand binding domain-containing protein</fullName>
    </recommendedName>
</protein>
<accession>A0A1H1ZMC7</accession>
<evidence type="ECO:0000313" key="3">
    <source>
        <dbReference type="Proteomes" id="UP000199679"/>
    </source>
</evidence>
<dbReference type="GO" id="GO:0003677">
    <property type="term" value="F:DNA binding"/>
    <property type="evidence" value="ECO:0007669"/>
    <property type="project" value="UniProtKB-KW"/>
</dbReference>
<sequence>MVMMQLKMGEFFGNTDQLLRLDGLTLTDTIYTYSYVDWHYHEHAYFTFIVQGEVLEGTRQELLRCSPGTLLYHRHQEPHYNIKPNMFTRDFHVRMHPVRISSMCAKYFECTLGAYLRRLKVEHSMPLLRET</sequence>
<reference evidence="2 3" key="1">
    <citation type="submission" date="2016-10" db="EMBL/GenBank/DDBJ databases">
        <authorList>
            <person name="de Groot N.N."/>
        </authorList>
    </citation>
    <scope>NUCLEOTIDE SEQUENCE [LARGE SCALE GENOMIC DNA]</scope>
    <source>
        <strain evidence="2 3">MP1X4</strain>
    </source>
</reference>
<gene>
    <name evidence="2" type="ORF">SAMN05216490_3167</name>
</gene>
<proteinExistence type="predicted"/>
<evidence type="ECO:0008006" key="4">
    <source>
        <dbReference type="Google" id="ProtNLM"/>
    </source>
</evidence>
<dbReference type="AlphaFoldDB" id="A0A1H1ZMC7"/>
<dbReference type="Proteomes" id="UP000199679">
    <property type="component" value="Chromosome I"/>
</dbReference>
<name>A0A1H1ZMC7_MUCMA</name>